<evidence type="ECO:0008006" key="3">
    <source>
        <dbReference type="Google" id="ProtNLM"/>
    </source>
</evidence>
<dbReference type="SUPFAM" id="SSF56420">
    <property type="entry name" value="Peptide deformylase"/>
    <property type="match status" value="1"/>
</dbReference>
<evidence type="ECO:0000313" key="2">
    <source>
        <dbReference type="EMBL" id="GAI11204.1"/>
    </source>
</evidence>
<dbReference type="InterPro" id="IPR036821">
    <property type="entry name" value="Peptide_deformylase_sf"/>
</dbReference>
<comment type="caution">
    <text evidence="2">The sequence shown here is derived from an EMBL/GenBank/DDBJ whole genome shotgun (WGS) entry which is preliminary data.</text>
</comment>
<dbReference type="HAMAP" id="MF_00163">
    <property type="entry name" value="Pep_deformylase"/>
    <property type="match status" value="1"/>
</dbReference>
<name>X1MXU4_9ZZZZ</name>
<proteinExistence type="inferred from homology"/>
<sequence length="158" mass="17370">MAVLKIRTLPDPVLRRKAKKVTKIDGSIQKLIDDMIDTMHAAPGVGLAAPQIGVSLRVAVIELPGEELITLINPAIIKKQGERIVAEACLSVPGYQGEIKRAVTVKVKAQDRQGKEIRLKGEGLLAHALEHELDHLNGTLYIDHIKSPDKLWKLTQQL</sequence>
<dbReference type="Gene3D" id="3.90.45.10">
    <property type="entry name" value="Peptide deformylase"/>
    <property type="match status" value="1"/>
</dbReference>
<protein>
    <recommendedName>
        <fullName evidence="3">Peptide deformylase</fullName>
    </recommendedName>
</protein>
<dbReference type="PRINTS" id="PR01576">
    <property type="entry name" value="PDEFORMYLASE"/>
</dbReference>
<organism evidence="2">
    <name type="scientific">marine sediment metagenome</name>
    <dbReference type="NCBI Taxonomy" id="412755"/>
    <lineage>
        <taxon>unclassified sequences</taxon>
        <taxon>metagenomes</taxon>
        <taxon>ecological metagenomes</taxon>
    </lineage>
</organism>
<dbReference type="Pfam" id="PF01327">
    <property type="entry name" value="Pep_deformylase"/>
    <property type="match status" value="1"/>
</dbReference>
<dbReference type="PANTHER" id="PTHR10458">
    <property type="entry name" value="PEPTIDE DEFORMYLASE"/>
    <property type="match status" value="1"/>
</dbReference>
<dbReference type="PIRSF" id="PIRSF004749">
    <property type="entry name" value="Pep_def"/>
    <property type="match status" value="1"/>
</dbReference>
<reference evidence="2" key="1">
    <citation type="journal article" date="2014" name="Front. Microbiol.">
        <title>High frequency of phylogenetically diverse reductive dehalogenase-homologous genes in deep subseafloor sedimentary metagenomes.</title>
        <authorList>
            <person name="Kawai M."/>
            <person name="Futagami T."/>
            <person name="Toyoda A."/>
            <person name="Takaki Y."/>
            <person name="Nishi S."/>
            <person name="Hori S."/>
            <person name="Arai W."/>
            <person name="Tsubouchi T."/>
            <person name="Morono Y."/>
            <person name="Uchiyama I."/>
            <person name="Ito T."/>
            <person name="Fujiyama A."/>
            <person name="Inagaki F."/>
            <person name="Takami H."/>
        </authorList>
    </citation>
    <scope>NUCLEOTIDE SEQUENCE</scope>
    <source>
        <strain evidence="2">Expedition CK06-06</strain>
    </source>
</reference>
<dbReference type="AlphaFoldDB" id="X1MXU4"/>
<dbReference type="PANTHER" id="PTHR10458:SF22">
    <property type="entry name" value="PEPTIDE DEFORMYLASE"/>
    <property type="match status" value="1"/>
</dbReference>
<comment type="similarity">
    <text evidence="1">Belongs to the polypeptide deformylase family.</text>
</comment>
<dbReference type="NCBIfam" id="NF001159">
    <property type="entry name" value="PRK00150.1-3"/>
    <property type="match status" value="1"/>
</dbReference>
<dbReference type="InterPro" id="IPR023635">
    <property type="entry name" value="Peptide_deformylase"/>
</dbReference>
<gene>
    <name evidence="2" type="ORF">S06H3_17938</name>
</gene>
<dbReference type="EMBL" id="BARV01009019">
    <property type="protein sequence ID" value="GAI11204.1"/>
    <property type="molecule type" value="Genomic_DNA"/>
</dbReference>
<dbReference type="NCBIfam" id="TIGR00079">
    <property type="entry name" value="pept_deformyl"/>
    <property type="match status" value="1"/>
</dbReference>
<accession>X1MXU4</accession>
<evidence type="ECO:0000256" key="1">
    <source>
        <dbReference type="ARBA" id="ARBA00010759"/>
    </source>
</evidence>
<dbReference type="GO" id="GO:0042586">
    <property type="term" value="F:peptide deformylase activity"/>
    <property type="evidence" value="ECO:0007669"/>
    <property type="project" value="InterPro"/>
</dbReference>
<dbReference type="CDD" id="cd00487">
    <property type="entry name" value="Pep_deformylase"/>
    <property type="match status" value="1"/>
</dbReference>